<dbReference type="GO" id="GO:0046872">
    <property type="term" value="F:metal ion binding"/>
    <property type="evidence" value="ECO:0007669"/>
    <property type="project" value="UniProtKB-KW"/>
</dbReference>
<dbReference type="EMBL" id="UZAU01000626">
    <property type="status" value="NOT_ANNOTATED_CDS"/>
    <property type="molecule type" value="Genomic_DNA"/>
</dbReference>
<organism evidence="7 8">
    <name type="scientific">Cannabis sativa</name>
    <name type="common">Hemp</name>
    <name type="synonym">Marijuana</name>
    <dbReference type="NCBI Taxonomy" id="3483"/>
    <lineage>
        <taxon>Eukaryota</taxon>
        <taxon>Viridiplantae</taxon>
        <taxon>Streptophyta</taxon>
        <taxon>Embryophyta</taxon>
        <taxon>Tracheophyta</taxon>
        <taxon>Spermatophyta</taxon>
        <taxon>Magnoliopsida</taxon>
        <taxon>eudicotyledons</taxon>
        <taxon>Gunneridae</taxon>
        <taxon>Pentapetalae</taxon>
        <taxon>rosids</taxon>
        <taxon>fabids</taxon>
        <taxon>Rosales</taxon>
        <taxon>Cannabaceae</taxon>
        <taxon>Cannabis</taxon>
    </lineage>
</organism>
<dbReference type="PANTHER" id="PTHR10209:SF859">
    <property type="entry name" value="OS03G0690500 PROTEIN"/>
    <property type="match status" value="1"/>
</dbReference>
<dbReference type="EnsemblPlants" id="novel_model_5991_5bd9a17a">
    <property type="protein sequence ID" value="cds.novel_model_5991_5bd9a17a"/>
    <property type="gene ID" value="novel_gene_3064_5bd9a17a"/>
</dbReference>
<dbReference type="InterPro" id="IPR044861">
    <property type="entry name" value="IPNS-like_FE2OG_OXY"/>
</dbReference>
<dbReference type="AlphaFoldDB" id="A0A803R7G0"/>
<sequence>MAPHPPNPQDLPLVCRDILLEYSNQIMKLGILLFELLSEALGLDPNYLSNIGCAEGLFVLGHYYPPCPQPELTMGTTKHSDNDFITLLLQDDLNGGLQVLKDNKWFDVPPVSGALVINIGDILQLITNDKFKSNEHRVLASKNGPRISVASFFSTNMLPTSKVFGPIKELLSENNSPKYKEITLRDYNIFSFNKGLDGIKALDHFKL</sequence>
<dbReference type="InterPro" id="IPR027443">
    <property type="entry name" value="IPNS-like_sf"/>
</dbReference>
<dbReference type="PROSITE" id="PS51471">
    <property type="entry name" value="FE2OG_OXY"/>
    <property type="match status" value="1"/>
</dbReference>
<dbReference type="Pfam" id="PF03171">
    <property type="entry name" value="2OG-FeII_Oxy"/>
    <property type="match status" value="1"/>
</dbReference>
<dbReference type="Gramene" id="novel_model_5991_5bd9a17a">
    <property type="protein sequence ID" value="cds.novel_model_5991_5bd9a17a"/>
    <property type="gene ID" value="novel_gene_3064_5bd9a17a"/>
</dbReference>
<dbReference type="FunFam" id="2.60.120.330:FF:000080">
    <property type="entry name" value="Uncharacterized protein"/>
    <property type="match status" value="1"/>
</dbReference>
<evidence type="ECO:0000256" key="4">
    <source>
        <dbReference type="ARBA" id="ARBA00023004"/>
    </source>
</evidence>
<evidence type="ECO:0000256" key="3">
    <source>
        <dbReference type="ARBA" id="ARBA00023002"/>
    </source>
</evidence>
<evidence type="ECO:0000313" key="7">
    <source>
        <dbReference type="EnsemblPlants" id="cds.novel_model_5991_5bd9a17a"/>
    </source>
</evidence>
<accession>A0A803R7G0</accession>
<dbReference type="InterPro" id="IPR005123">
    <property type="entry name" value="Oxoglu/Fe-dep_dioxygenase_dom"/>
</dbReference>
<evidence type="ECO:0000313" key="8">
    <source>
        <dbReference type="Proteomes" id="UP000596661"/>
    </source>
</evidence>
<proteinExistence type="inferred from homology"/>
<comment type="similarity">
    <text evidence="1 5">Belongs to the iron/ascorbate-dependent oxidoreductase family.</text>
</comment>
<dbReference type="PANTHER" id="PTHR10209">
    <property type="entry name" value="OXIDOREDUCTASE, 2OG-FE II OXYGENASE FAMILY PROTEIN"/>
    <property type="match status" value="1"/>
</dbReference>
<keyword evidence="4 5" id="KW-0408">Iron</keyword>
<name>A0A803R7G0_CANSA</name>
<dbReference type="Gene3D" id="2.60.120.330">
    <property type="entry name" value="B-lactam Antibiotic, Isopenicillin N Synthase, Chain"/>
    <property type="match status" value="1"/>
</dbReference>
<keyword evidence="3 5" id="KW-0560">Oxidoreductase</keyword>
<keyword evidence="2 5" id="KW-0479">Metal-binding</keyword>
<evidence type="ECO:0000256" key="5">
    <source>
        <dbReference type="RuleBase" id="RU003682"/>
    </source>
</evidence>
<feature type="domain" description="Fe2OG dioxygenase" evidence="6">
    <location>
        <begin position="53"/>
        <end position="155"/>
    </location>
</feature>
<evidence type="ECO:0000256" key="1">
    <source>
        <dbReference type="ARBA" id="ARBA00008056"/>
    </source>
</evidence>
<reference evidence="7" key="1">
    <citation type="submission" date="2018-11" db="EMBL/GenBank/DDBJ databases">
        <authorList>
            <person name="Grassa J C."/>
        </authorList>
    </citation>
    <scope>NUCLEOTIDE SEQUENCE [LARGE SCALE GENOMIC DNA]</scope>
</reference>
<protein>
    <recommendedName>
        <fullName evidence="6">Fe2OG dioxygenase domain-containing protein</fullName>
    </recommendedName>
</protein>
<keyword evidence="8" id="KW-1185">Reference proteome</keyword>
<dbReference type="GO" id="GO:0051213">
    <property type="term" value="F:dioxygenase activity"/>
    <property type="evidence" value="ECO:0007669"/>
    <property type="project" value="UniProtKB-ARBA"/>
</dbReference>
<evidence type="ECO:0000259" key="6">
    <source>
        <dbReference type="PROSITE" id="PS51471"/>
    </source>
</evidence>
<reference evidence="7" key="2">
    <citation type="submission" date="2021-03" db="UniProtKB">
        <authorList>
            <consortium name="EnsemblPlants"/>
        </authorList>
    </citation>
    <scope>IDENTIFICATION</scope>
</reference>
<dbReference type="SUPFAM" id="SSF51197">
    <property type="entry name" value="Clavaminate synthase-like"/>
    <property type="match status" value="1"/>
</dbReference>
<dbReference type="Proteomes" id="UP000596661">
    <property type="component" value="Chromosome 7"/>
</dbReference>
<evidence type="ECO:0000256" key="2">
    <source>
        <dbReference type="ARBA" id="ARBA00022723"/>
    </source>
</evidence>
<dbReference type="OMA" id="VEDYTHY"/>